<evidence type="ECO:0000256" key="3">
    <source>
        <dbReference type="ARBA" id="ARBA00022840"/>
    </source>
</evidence>
<comment type="similarity">
    <text evidence="1">Belongs to the protein kinase superfamily. CAMK Ser/Thr protein kinase family. CHEK2 subfamily.</text>
</comment>
<evidence type="ECO:0000259" key="6">
    <source>
        <dbReference type="PROSITE" id="PS50006"/>
    </source>
</evidence>
<evidence type="ECO:0000256" key="5">
    <source>
        <dbReference type="SAM" id="MobiDB-lite"/>
    </source>
</evidence>
<dbReference type="InterPro" id="IPR011009">
    <property type="entry name" value="Kinase-like_dom_sf"/>
</dbReference>
<feature type="region of interest" description="Disordered" evidence="5">
    <location>
        <begin position="715"/>
        <end position="796"/>
    </location>
</feature>
<dbReference type="PROSITE" id="PS50006">
    <property type="entry name" value="FHA_DOMAIN"/>
    <property type="match status" value="1"/>
</dbReference>
<evidence type="ECO:0000256" key="1">
    <source>
        <dbReference type="ARBA" id="ARBA00005575"/>
    </source>
</evidence>
<dbReference type="OrthoDB" id="10252171at2759"/>
<dbReference type="GO" id="GO:0004672">
    <property type="term" value="F:protein kinase activity"/>
    <property type="evidence" value="ECO:0007669"/>
    <property type="project" value="InterPro"/>
</dbReference>
<dbReference type="EMBL" id="AVOT02024329">
    <property type="protein sequence ID" value="MBW0514943.1"/>
    <property type="molecule type" value="Genomic_DNA"/>
</dbReference>
<dbReference type="SMART" id="SM00220">
    <property type="entry name" value="S_TKc"/>
    <property type="match status" value="1"/>
</dbReference>
<dbReference type="InterPro" id="IPR017441">
    <property type="entry name" value="Protein_kinase_ATP_BS"/>
</dbReference>
<feature type="domain" description="FHA" evidence="6">
    <location>
        <begin position="80"/>
        <end position="175"/>
    </location>
</feature>
<evidence type="ECO:0000313" key="9">
    <source>
        <dbReference type="Proteomes" id="UP000765509"/>
    </source>
</evidence>
<evidence type="ECO:0008006" key="10">
    <source>
        <dbReference type="Google" id="ProtNLM"/>
    </source>
</evidence>
<dbReference type="AlphaFoldDB" id="A0A9Q3HRM6"/>
<name>A0A9Q3HRM6_9BASI</name>
<keyword evidence="3 4" id="KW-0067">ATP-binding</keyword>
<keyword evidence="9" id="KW-1185">Reference proteome</keyword>
<dbReference type="InterPro" id="IPR000719">
    <property type="entry name" value="Prot_kinase_dom"/>
</dbReference>
<dbReference type="PANTHER" id="PTHR24347">
    <property type="entry name" value="SERINE/THREONINE-PROTEIN KINASE"/>
    <property type="match status" value="1"/>
</dbReference>
<evidence type="ECO:0000256" key="4">
    <source>
        <dbReference type="PROSITE-ProRule" id="PRU10141"/>
    </source>
</evidence>
<dbReference type="FunFam" id="1.10.510.10:FF:000571">
    <property type="entry name" value="Maternal embryonic leucine zipper kinase"/>
    <property type="match status" value="1"/>
</dbReference>
<evidence type="ECO:0000313" key="8">
    <source>
        <dbReference type="EMBL" id="MBW0514943.1"/>
    </source>
</evidence>
<keyword evidence="2 4" id="KW-0547">Nucleotide-binding</keyword>
<feature type="region of interest" description="Disordered" evidence="5">
    <location>
        <begin position="508"/>
        <end position="530"/>
    </location>
</feature>
<dbReference type="InterPro" id="IPR008984">
    <property type="entry name" value="SMAD_FHA_dom_sf"/>
</dbReference>
<dbReference type="Gene3D" id="1.10.510.10">
    <property type="entry name" value="Transferase(Phosphotransferase) domain 1"/>
    <property type="match status" value="1"/>
</dbReference>
<dbReference type="PROSITE" id="PS00107">
    <property type="entry name" value="PROTEIN_KINASE_ATP"/>
    <property type="match status" value="1"/>
</dbReference>
<evidence type="ECO:0000256" key="2">
    <source>
        <dbReference type="ARBA" id="ARBA00022741"/>
    </source>
</evidence>
<dbReference type="Gene3D" id="2.60.200.20">
    <property type="match status" value="1"/>
</dbReference>
<dbReference type="SMART" id="SM00240">
    <property type="entry name" value="FHA"/>
    <property type="match status" value="1"/>
</dbReference>
<sequence length="796" mass="88751">MLQDINHSDSNHLDDPEISISQSTQDIQPTQINQDAPDLISNHSQSQSLPISNIQKPWAILHSLSPHVHSIKLFKDQNPFGIGRHKGPLPSNAPFNVNLVIGPNDGHHAGMISRFHALIQQKGLDDSDEIIKSNQNLSKPLIRGPTLPNNGENGKIVISLCDFSANGTFINGKRCTQKKWTKLNHGDEISLGSKPGKIDQASDVFVWLVSIPSQPTFPMNKLPSEQSPVCKEIYDRFDFLVALGKGAFATTWKAFDRNTGEYRAIKVIRKIDHSENPQNLINFRREIAILHKVDHPNIVKFYGSKEDEHLIWIILELVDGGEYLDYICNADGLDENSCRLITIMLLHAINYMAKLEIAHRDLKPENILMTSGKNPQAKIADFGLAKQLSDKNENFKTHCGTPAYVAPEVLSSRLSAGYTVAVDMFSLGVIVYASLGNCSPFDSQDQKGDIRVSIRNRKVDTLVLAKLKPNITQAALDFIKCLTRKEPRKRLTAAQALKHPWVTALDTSQSHQPNALPENPTKIVTHPRSSSSNLIIPKITHEPLHSDQPPRSVLLPSNLNIDAEKRKSVVSGNHASPSDQSLAPKTLIGDYQDRRDYYSSGTSPITTERQIDVESSGLADQEEFKCSQQLDDLHLETRQELSPIDTPIMTVKANSPSHLAPTEPDLILSEFTDKSFAKRKLRQWSTSPPHLSQSHSFPDKTRDAIHKNLNSTKETKGLGCTSIKPESNKEDNLKSVGKTSNRKSIRVHTKNSNAKKHCVGAQDELSISKSTRRNSDQVTKPIEDLDESFQAKRRKR</sequence>
<dbReference type="Pfam" id="PF00069">
    <property type="entry name" value="Pkinase"/>
    <property type="match status" value="1"/>
</dbReference>
<feature type="domain" description="Protein kinase" evidence="7">
    <location>
        <begin position="237"/>
        <end position="502"/>
    </location>
</feature>
<dbReference type="PROSITE" id="PS50011">
    <property type="entry name" value="PROTEIN_KINASE_DOM"/>
    <property type="match status" value="1"/>
</dbReference>
<organism evidence="8 9">
    <name type="scientific">Austropuccinia psidii MF-1</name>
    <dbReference type="NCBI Taxonomy" id="1389203"/>
    <lineage>
        <taxon>Eukaryota</taxon>
        <taxon>Fungi</taxon>
        <taxon>Dikarya</taxon>
        <taxon>Basidiomycota</taxon>
        <taxon>Pucciniomycotina</taxon>
        <taxon>Pucciniomycetes</taxon>
        <taxon>Pucciniales</taxon>
        <taxon>Sphaerophragmiaceae</taxon>
        <taxon>Austropuccinia</taxon>
    </lineage>
</organism>
<dbReference type="SUPFAM" id="SSF56112">
    <property type="entry name" value="Protein kinase-like (PK-like)"/>
    <property type="match status" value="1"/>
</dbReference>
<dbReference type="Pfam" id="PF00498">
    <property type="entry name" value="FHA"/>
    <property type="match status" value="1"/>
</dbReference>
<dbReference type="PROSITE" id="PS00108">
    <property type="entry name" value="PROTEIN_KINASE_ST"/>
    <property type="match status" value="1"/>
</dbReference>
<reference evidence="8" key="1">
    <citation type="submission" date="2021-03" db="EMBL/GenBank/DDBJ databases">
        <title>Draft genome sequence of rust myrtle Austropuccinia psidii MF-1, a brazilian biotype.</title>
        <authorList>
            <person name="Quecine M.C."/>
            <person name="Pachon D.M.R."/>
            <person name="Bonatelli M.L."/>
            <person name="Correr F.H."/>
            <person name="Franceschini L.M."/>
            <person name="Leite T.F."/>
            <person name="Margarido G.R.A."/>
            <person name="Almeida C.A."/>
            <person name="Ferrarezi J.A."/>
            <person name="Labate C.A."/>
        </authorList>
    </citation>
    <scope>NUCLEOTIDE SEQUENCE</scope>
    <source>
        <strain evidence="8">MF-1</strain>
    </source>
</reference>
<dbReference type="GO" id="GO:0005524">
    <property type="term" value="F:ATP binding"/>
    <property type="evidence" value="ECO:0007669"/>
    <property type="project" value="UniProtKB-UniRule"/>
</dbReference>
<gene>
    <name evidence="8" type="ORF">O181_054658</name>
</gene>
<dbReference type="InterPro" id="IPR008271">
    <property type="entry name" value="Ser/Thr_kinase_AS"/>
</dbReference>
<dbReference type="InterPro" id="IPR000253">
    <property type="entry name" value="FHA_dom"/>
</dbReference>
<feature type="compositionally biased region" description="Basic residues" evidence="5">
    <location>
        <begin position="740"/>
        <end position="758"/>
    </location>
</feature>
<accession>A0A9Q3HRM6</accession>
<proteinExistence type="inferred from homology"/>
<dbReference type="Proteomes" id="UP000765509">
    <property type="component" value="Unassembled WGS sequence"/>
</dbReference>
<dbReference type="SUPFAM" id="SSF49879">
    <property type="entry name" value="SMAD/FHA domain"/>
    <property type="match status" value="1"/>
</dbReference>
<comment type="caution">
    <text evidence="8">The sequence shown here is derived from an EMBL/GenBank/DDBJ whole genome shotgun (WGS) entry which is preliminary data.</text>
</comment>
<feature type="binding site" evidence="4">
    <location>
        <position position="270"/>
    </location>
    <ligand>
        <name>ATP</name>
        <dbReference type="ChEBI" id="CHEBI:30616"/>
    </ligand>
</feature>
<evidence type="ECO:0000259" key="7">
    <source>
        <dbReference type="PROSITE" id="PS50011"/>
    </source>
</evidence>
<protein>
    <recommendedName>
        <fullName evidence="10">CAMK protein kinase</fullName>
    </recommendedName>
</protein>